<dbReference type="PANTHER" id="PTHR30055">
    <property type="entry name" value="HTH-TYPE TRANSCRIPTIONAL REGULATOR RUTR"/>
    <property type="match status" value="1"/>
</dbReference>
<dbReference type="PROSITE" id="PS50977">
    <property type="entry name" value="HTH_TETR_2"/>
    <property type="match status" value="1"/>
</dbReference>
<dbReference type="InterPro" id="IPR050109">
    <property type="entry name" value="HTH-type_TetR-like_transc_reg"/>
</dbReference>
<dbReference type="GO" id="GO:0003700">
    <property type="term" value="F:DNA-binding transcription factor activity"/>
    <property type="evidence" value="ECO:0007669"/>
    <property type="project" value="TreeGrafter"/>
</dbReference>
<evidence type="ECO:0000256" key="2">
    <source>
        <dbReference type="ARBA" id="ARBA00023125"/>
    </source>
</evidence>
<name>A0A238YRE9_9ACTN</name>
<feature type="domain" description="HTH tetR-type" evidence="5">
    <location>
        <begin position="5"/>
        <end position="65"/>
    </location>
</feature>
<dbReference type="InterPro" id="IPR009057">
    <property type="entry name" value="Homeodomain-like_sf"/>
</dbReference>
<evidence type="ECO:0000256" key="3">
    <source>
        <dbReference type="ARBA" id="ARBA00023163"/>
    </source>
</evidence>
<dbReference type="Gene3D" id="1.10.357.10">
    <property type="entry name" value="Tetracycline Repressor, domain 2"/>
    <property type="match status" value="1"/>
</dbReference>
<dbReference type="Proteomes" id="UP000198415">
    <property type="component" value="Unassembled WGS sequence"/>
</dbReference>
<keyword evidence="2 4" id="KW-0238">DNA-binding</keyword>
<evidence type="ECO:0000313" key="7">
    <source>
        <dbReference type="Proteomes" id="UP000198415"/>
    </source>
</evidence>
<proteinExistence type="predicted"/>
<organism evidence="6 7">
    <name type="scientific">Actinoplanes regularis</name>
    <dbReference type="NCBI Taxonomy" id="52697"/>
    <lineage>
        <taxon>Bacteria</taxon>
        <taxon>Bacillati</taxon>
        <taxon>Actinomycetota</taxon>
        <taxon>Actinomycetes</taxon>
        <taxon>Micromonosporales</taxon>
        <taxon>Micromonosporaceae</taxon>
        <taxon>Actinoplanes</taxon>
    </lineage>
</organism>
<dbReference type="InterPro" id="IPR001647">
    <property type="entry name" value="HTH_TetR"/>
</dbReference>
<dbReference type="AlphaFoldDB" id="A0A238YRE9"/>
<reference evidence="6 7" key="1">
    <citation type="submission" date="2017-06" db="EMBL/GenBank/DDBJ databases">
        <authorList>
            <person name="Kim H.J."/>
            <person name="Triplett B.A."/>
        </authorList>
    </citation>
    <scope>NUCLEOTIDE SEQUENCE [LARGE SCALE GENOMIC DNA]</scope>
    <source>
        <strain evidence="6 7">DSM 43151</strain>
    </source>
</reference>
<dbReference type="SUPFAM" id="SSF46689">
    <property type="entry name" value="Homeodomain-like"/>
    <property type="match status" value="1"/>
</dbReference>
<sequence length="207" mass="23236">MGVRERRREALIAAAHELFLDRGVEHVTIDDIADRCNVTRRTVYRYFATREQVALAVEVNVLQGWARMLDQRSADWQGTGADRLRAALADIEQLMDDIADEVRFTRVFDAQPAGDDDTDLGVQFRATVRDLLRPIVEILRDGERDGTLTLTSSPELTASTLTNAYLGLAQRVYGMGDRLADEQGVEPRRMLTELARLYVAGLSSTRP</sequence>
<dbReference type="PANTHER" id="PTHR30055:SF234">
    <property type="entry name" value="HTH-TYPE TRANSCRIPTIONAL REGULATOR BETI"/>
    <property type="match status" value="1"/>
</dbReference>
<keyword evidence="1" id="KW-0805">Transcription regulation</keyword>
<dbReference type="InterPro" id="IPR036271">
    <property type="entry name" value="Tet_transcr_reg_TetR-rel_C_sf"/>
</dbReference>
<dbReference type="Pfam" id="PF00440">
    <property type="entry name" value="TetR_N"/>
    <property type="match status" value="1"/>
</dbReference>
<keyword evidence="3" id="KW-0804">Transcription</keyword>
<dbReference type="SUPFAM" id="SSF48498">
    <property type="entry name" value="Tetracyclin repressor-like, C-terminal domain"/>
    <property type="match status" value="1"/>
</dbReference>
<evidence type="ECO:0000256" key="4">
    <source>
        <dbReference type="PROSITE-ProRule" id="PRU00335"/>
    </source>
</evidence>
<protein>
    <submittedName>
        <fullName evidence="6">Transcriptional regulator, TetR family</fullName>
    </submittedName>
</protein>
<evidence type="ECO:0000313" key="6">
    <source>
        <dbReference type="EMBL" id="SNR73173.1"/>
    </source>
</evidence>
<dbReference type="PRINTS" id="PR00455">
    <property type="entry name" value="HTHTETR"/>
</dbReference>
<dbReference type="EMBL" id="FZNR01000005">
    <property type="protein sequence ID" value="SNR73173.1"/>
    <property type="molecule type" value="Genomic_DNA"/>
</dbReference>
<dbReference type="OrthoDB" id="4746440at2"/>
<gene>
    <name evidence="6" type="ORF">SAMN06264365_10587</name>
</gene>
<keyword evidence="7" id="KW-1185">Reference proteome</keyword>
<evidence type="ECO:0000259" key="5">
    <source>
        <dbReference type="PROSITE" id="PS50977"/>
    </source>
</evidence>
<dbReference type="RefSeq" id="WP_089293800.1">
    <property type="nucleotide sequence ID" value="NZ_BOMU01000035.1"/>
</dbReference>
<feature type="DNA-binding region" description="H-T-H motif" evidence="4">
    <location>
        <begin position="28"/>
        <end position="47"/>
    </location>
</feature>
<dbReference type="GO" id="GO:0000976">
    <property type="term" value="F:transcription cis-regulatory region binding"/>
    <property type="evidence" value="ECO:0007669"/>
    <property type="project" value="TreeGrafter"/>
</dbReference>
<evidence type="ECO:0000256" key="1">
    <source>
        <dbReference type="ARBA" id="ARBA00023015"/>
    </source>
</evidence>
<accession>A0A238YRE9</accession>